<dbReference type="STRING" id="1223515.B842_10430"/>
<proteinExistence type="predicted"/>
<dbReference type="RefSeq" id="WP_040086594.1">
    <property type="nucleotide sequence ID" value="NZ_BCSU01000005.1"/>
</dbReference>
<sequence length="220" mass="23493">MFQAVSFGLLDSLNALLIGVIVALGVMLPRNAAYRRIVTLLVAGDWFGVFVLSLVTMLVFDGLGDLVQRALESPVFGILLIATGVLTFLLTLRSSGDGDSPLVRRILEPLQAPSAKTVLVGFILGAVQSATSVPFFTGLAYLSAGDYHVAVRYVGLVVYASLALSLPTVSAVFVGMVRAYPYSAFGRAFEWMRERQELMVKLAGYIVAVALTLFGAVALL</sequence>
<dbReference type="EMBL" id="CP005286">
    <property type="protein sequence ID" value="AJE33935.1"/>
    <property type="molecule type" value="Genomic_DNA"/>
</dbReference>
<dbReference type="KEGG" id="chm:B842_10430"/>
<feature type="transmembrane region" description="Helical" evidence="1">
    <location>
        <begin position="6"/>
        <end position="28"/>
    </location>
</feature>
<keyword evidence="1" id="KW-1133">Transmembrane helix</keyword>
<gene>
    <name evidence="2" type="ORF">B842_10430</name>
</gene>
<evidence type="ECO:0000313" key="3">
    <source>
        <dbReference type="Proteomes" id="UP000031524"/>
    </source>
</evidence>
<feature type="transmembrane region" description="Helical" evidence="1">
    <location>
        <begin position="198"/>
        <end position="219"/>
    </location>
</feature>
<feature type="transmembrane region" description="Helical" evidence="1">
    <location>
        <begin position="40"/>
        <end position="60"/>
    </location>
</feature>
<evidence type="ECO:0000256" key="1">
    <source>
        <dbReference type="SAM" id="Phobius"/>
    </source>
</evidence>
<organism evidence="2 3">
    <name type="scientific">Corynebacterium humireducens NBRC 106098 = DSM 45392</name>
    <dbReference type="NCBI Taxonomy" id="1223515"/>
    <lineage>
        <taxon>Bacteria</taxon>
        <taxon>Bacillati</taxon>
        <taxon>Actinomycetota</taxon>
        <taxon>Actinomycetes</taxon>
        <taxon>Mycobacteriales</taxon>
        <taxon>Corynebacteriaceae</taxon>
        <taxon>Corynebacterium</taxon>
    </lineage>
</organism>
<keyword evidence="3" id="KW-1185">Reference proteome</keyword>
<dbReference type="OrthoDB" id="4375110at2"/>
<keyword evidence="1" id="KW-0472">Membrane</keyword>
<feature type="transmembrane region" description="Helical" evidence="1">
    <location>
        <begin position="117"/>
        <end position="141"/>
    </location>
</feature>
<feature type="transmembrane region" description="Helical" evidence="1">
    <location>
        <begin position="75"/>
        <end position="96"/>
    </location>
</feature>
<dbReference type="Proteomes" id="UP000031524">
    <property type="component" value="Chromosome"/>
</dbReference>
<reference evidence="2 3" key="1">
    <citation type="submission" date="2013-04" db="EMBL/GenBank/DDBJ databases">
        <title>Complete genome sequence of Corynebacterium humireducens DSM 45392(T), isolated from a wastewater-fed microbial fuel cell.</title>
        <authorList>
            <person name="Ruckert C."/>
            <person name="Albersmeier A."/>
            <person name="Kalinowski J."/>
        </authorList>
    </citation>
    <scope>NUCLEOTIDE SEQUENCE [LARGE SCALE GENOMIC DNA]</scope>
    <source>
        <strain evidence="3">MFC-5</strain>
    </source>
</reference>
<feature type="transmembrane region" description="Helical" evidence="1">
    <location>
        <begin position="153"/>
        <end position="177"/>
    </location>
</feature>
<keyword evidence="1" id="KW-0812">Transmembrane</keyword>
<name>A0A0B5D4M2_9CORY</name>
<accession>A0A0B5D4M2</accession>
<evidence type="ECO:0000313" key="2">
    <source>
        <dbReference type="EMBL" id="AJE33935.1"/>
    </source>
</evidence>
<dbReference type="AlphaFoldDB" id="A0A0B5D4M2"/>
<dbReference type="HOGENOM" id="CLU_1248900_0_0_11"/>
<protein>
    <submittedName>
        <fullName evidence="2">Uncharacterized protein</fullName>
    </submittedName>
</protein>